<gene>
    <name evidence="4" type="primary">LOC104757465</name>
</gene>
<evidence type="ECO:0000256" key="2">
    <source>
        <dbReference type="SAM" id="SignalP"/>
    </source>
</evidence>
<dbReference type="GeneID" id="104757465"/>
<proteinExistence type="predicted"/>
<feature type="chain" id="PRO_5046213942" evidence="2">
    <location>
        <begin position="28"/>
        <end position="215"/>
    </location>
</feature>
<evidence type="ECO:0000313" key="4">
    <source>
        <dbReference type="RefSeq" id="XP_010478508.1"/>
    </source>
</evidence>
<evidence type="ECO:0000256" key="1">
    <source>
        <dbReference type="SAM" id="MobiDB-lite"/>
    </source>
</evidence>
<reference evidence="4" key="2">
    <citation type="submission" date="2025-08" db="UniProtKB">
        <authorList>
            <consortium name="RefSeq"/>
        </authorList>
    </citation>
    <scope>IDENTIFICATION</scope>
    <source>
        <tissue evidence="4">Leaf</tissue>
    </source>
</reference>
<keyword evidence="2" id="KW-0732">Signal</keyword>
<feature type="compositionally biased region" description="Polar residues" evidence="1">
    <location>
        <begin position="32"/>
        <end position="91"/>
    </location>
</feature>
<sequence length="215" mass="22839">MDMKFDKTGKWMLIIFLCLLVSSSSEAAQETQITTPLQPTGGIINSPTKLQGNQNQPILGQPSSSSPVNQPLTGVNQPITGFNQPESTGINQPILGQPSSSSSSLNQPLTGSNQPLPGFNQPASIGQNQPILGQPTSSSSVNQPLTGFNQQSSSGFNQASSSSAQNQQPFTNRLNQNNLSGVPFTNANSKLKVFGTKIVFIWISIFLALHGTDRN</sequence>
<dbReference type="RefSeq" id="XP_010478508.1">
    <property type="nucleotide sequence ID" value="XM_010480206.1"/>
</dbReference>
<name>A0ABM0WZR3_CAMSA</name>
<feature type="compositionally biased region" description="Low complexity" evidence="1">
    <location>
        <begin position="147"/>
        <end position="168"/>
    </location>
</feature>
<organism evidence="3 4">
    <name type="scientific">Camelina sativa</name>
    <name type="common">False flax</name>
    <name type="synonym">Myagrum sativum</name>
    <dbReference type="NCBI Taxonomy" id="90675"/>
    <lineage>
        <taxon>Eukaryota</taxon>
        <taxon>Viridiplantae</taxon>
        <taxon>Streptophyta</taxon>
        <taxon>Embryophyta</taxon>
        <taxon>Tracheophyta</taxon>
        <taxon>Spermatophyta</taxon>
        <taxon>Magnoliopsida</taxon>
        <taxon>eudicotyledons</taxon>
        <taxon>Gunneridae</taxon>
        <taxon>Pentapetalae</taxon>
        <taxon>rosids</taxon>
        <taxon>malvids</taxon>
        <taxon>Brassicales</taxon>
        <taxon>Brassicaceae</taxon>
        <taxon>Camelineae</taxon>
        <taxon>Camelina</taxon>
    </lineage>
</organism>
<protein>
    <submittedName>
        <fullName evidence="4">Protein PF14_0175</fullName>
    </submittedName>
</protein>
<dbReference type="Proteomes" id="UP000694864">
    <property type="component" value="Chromosome 17"/>
</dbReference>
<reference evidence="3" key="1">
    <citation type="journal article" date="2014" name="Nat. Commun.">
        <title>The emerging biofuel crop Camelina sativa retains a highly undifferentiated hexaploid genome structure.</title>
        <authorList>
            <person name="Kagale S."/>
            <person name="Koh C."/>
            <person name="Nixon J."/>
            <person name="Bollina V."/>
            <person name="Clarke W.E."/>
            <person name="Tuteja R."/>
            <person name="Spillane C."/>
            <person name="Robinson S.J."/>
            <person name="Links M.G."/>
            <person name="Clarke C."/>
            <person name="Higgins E.E."/>
            <person name="Huebert T."/>
            <person name="Sharpe A.G."/>
            <person name="Parkin I.A."/>
        </authorList>
    </citation>
    <scope>NUCLEOTIDE SEQUENCE [LARGE SCALE GENOMIC DNA]</scope>
    <source>
        <strain evidence="3">cv. DH55</strain>
    </source>
</reference>
<feature type="signal peptide" evidence="2">
    <location>
        <begin position="1"/>
        <end position="27"/>
    </location>
</feature>
<evidence type="ECO:0000313" key="3">
    <source>
        <dbReference type="Proteomes" id="UP000694864"/>
    </source>
</evidence>
<feature type="compositionally biased region" description="Polar residues" evidence="1">
    <location>
        <begin position="105"/>
        <end position="146"/>
    </location>
</feature>
<feature type="region of interest" description="Disordered" evidence="1">
    <location>
        <begin position="32"/>
        <end position="175"/>
    </location>
</feature>
<accession>A0ABM0WZR3</accession>
<keyword evidence="3" id="KW-1185">Reference proteome</keyword>